<sequence length="649" mass="73227">MTTTLVSQGHHNSIQDNIVKTQDMWGIIMPLNHQTQQTPDLTAEHLGTCQGIVSHISANDHLTFTNEDIPPEGPNHNKPLHNSVKCKEYLIAKVLVDNGSFLNVMPKRTLEQVAIKGIHMCPSNTIVQAFNGSKREVVGEINIPIQIGPTIFNVEFQVMDITPAYSCLLGRPWIHDAKAVPSTLHQKVKFIVDDKLVTVHAEDDMLISKPSTLPYVDAAEEAIETFFQVLEITSVESFPHNMKKVAYMLTKNGYFPGQGLGKNSQGINELPTIKDNLMRHGLGYDLTQDRTSTNKGKLLHQSLNQIFKKGGLQTSRTTVVIKCSSLSSELCEPNDFQSMERGESSGWSQKRARAQVGPSQRRTTMIDRHRDRLESLRSFTWHPVRGLDYDILGMLGWEADVWQYLDRIRWDFLLSFHPKVYRTATLEFLASVMYQEVPPLIEGLPSSWGVSYWMNRSYWTNTLDEFNVRCGFVHPEDIHTEAYQFAFCRRPAGLSLTTMWSELTGHPTFPKNMKESFLKPALRVCHKLLAGTIHARKEIPGNVTHGDLFALYCMHMGWRCNPGFFFLEALRDSGSHEGTQRRVGNIMVASLISPLAKYWNCPDGEEARRLKPKTIDASTLINMRMILGVGDTYASAPALDLEDLMAEAA</sequence>
<feature type="domain" description="G-patch" evidence="2">
    <location>
        <begin position="248"/>
        <end position="287"/>
    </location>
</feature>
<name>A0ABD1LER6_9FABA</name>
<dbReference type="Pfam" id="PF01585">
    <property type="entry name" value="G-patch"/>
    <property type="match status" value="1"/>
</dbReference>
<feature type="region of interest" description="Disordered" evidence="1">
    <location>
        <begin position="340"/>
        <end position="362"/>
    </location>
</feature>
<dbReference type="Proteomes" id="UP001603857">
    <property type="component" value="Unassembled WGS sequence"/>
</dbReference>
<protein>
    <recommendedName>
        <fullName evidence="2">G-patch domain-containing protein</fullName>
    </recommendedName>
</protein>
<dbReference type="CDD" id="cd00303">
    <property type="entry name" value="retropepsin_like"/>
    <property type="match status" value="1"/>
</dbReference>
<proteinExistence type="predicted"/>
<dbReference type="AlphaFoldDB" id="A0ABD1LER6"/>
<dbReference type="InterPro" id="IPR021109">
    <property type="entry name" value="Peptidase_aspartic_dom_sf"/>
</dbReference>
<evidence type="ECO:0000259" key="2">
    <source>
        <dbReference type="PROSITE" id="PS50174"/>
    </source>
</evidence>
<keyword evidence="4" id="KW-1185">Reference proteome</keyword>
<dbReference type="InterPro" id="IPR000467">
    <property type="entry name" value="G_patch_dom"/>
</dbReference>
<reference evidence="3 4" key="1">
    <citation type="submission" date="2024-08" db="EMBL/GenBank/DDBJ databases">
        <title>Insights into the chromosomal genome structure of Flemingia macrophylla.</title>
        <authorList>
            <person name="Ding Y."/>
            <person name="Zhao Y."/>
            <person name="Bi W."/>
            <person name="Wu M."/>
            <person name="Zhao G."/>
            <person name="Gong Y."/>
            <person name="Li W."/>
            <person name="Zhang P."/>
        </authorList>
    </citation>
    <scope>NUCLEOTIDE SEQUENCE [LARGE SCALE GENOMIC DNA]</scope>
    <source>
        <strain evidence="3">DYQJB</strain>
        <tissue evidence="3">Leaf</tissue>
    </source>
</reference>
<dbReference type="PROSITE" id="PS50174">
    <property type="entry name" value="G_PATCH"/>
    <property type="match status" value="1"/>
</dbReference>
<evidence type="ECO:0000313" key="4">
    <source>
        <dbReference type="Proteomes" id="UP001603857"/>
    </source>
</evidence>
<evidence type="ECO:0000256" key="1">
    <source>
        <dbReference type="SAM" id="MobiDB-lite"/>
    </source>
</evidence>
<organism evidence="3 4">
    <name type="scientific">Flemingia macrophylla</name>
    <dbReference type="NCBI Taxonomy" id="520843"/>
    <lineage>
        <taxon>Eukaryota</taxon>
        <taxon>Viridiplantae</taxon>
        <taxon>Streptophyta</taxon>
        <taxon>Embryophyta</taxon>
        <taxon>Tracheophyta</taxon>
        <taxon>Spermatophyta</taxon>
        <taxon>Magnoliopsida</taxon>
        <taxon>eudicotyledons</taxon>
        <taxon>Gunneridae</taxon>
        <taxon>Pentapetalae</taxon>
        <taxon>rosids</taxon>
        <taxon>fabids</taxon>
        <taxon>Fabales</taxon>
        <taxon>Fabaceae</taxon>
        <taxon>Papilionoideae</taxon>
        <taxon>50 kb inversion clade</taxon>
        <taxon>NPAAA clade</taxon>
        <taxon>indigoferoid/millettioid clade</taxon>
        <taxon>Phaseoleae</taxon>
        <taxon>Flemingia</taxon>
    </lineage>
</organism>
<accession>A0ABD1LER6</accession>
<dbReference type="PANTHER" id="PTHR32108:SF9">
    <property type="entry name" value="REVERSE TRANSCRIPTASE RNASE H-LIKE DOMAIN-CONTAINING PROTEIN"/>
    <property type="match status" value="1"/>
</dbReference>
<gene>
    <name evidence="3" type="ORF">Fmac_026399</name>
</gene>
<dbReference type="SMART" id="SM00443">
    <property type="entry name" value="G_patch"/>
    <property type="match status" value="1"/>
</dbReference>
<comment type="caution">
    <text evidence="3">The sequence shown here is derived from an EMBL/GenBank/DDBJ whole genome shotgun (WGS) entry which is preliminary data.</text>
</comment>
<dbReference type="Gene3D" id="2.40.70.10">
    <property type="entry name" value="Acid Proteases"/>
    <property type="match status" value="1"/>
</dbReference>
<dbReference type="SUPFAM" id="SSF50630">
    <property type="entry name" value="Acid proteases"/>
    <property type="match status" value="1"/>
</dbReference>
<dbReference type="EMBL" id="JBGMDY010000009">
    <property type="protein sequence ID" value="KAL2322020.1"/>
    <property type="molecule type" value="Genomic_DNA"/>
</dbReference>
<dbReference type="PANTHER" id="PTHR32108">
    <property type="entry name" value="DNA-DIRECTED RNA POLYMERASE SUBUNIT ALPHA"/>
    <property type="match status" value="1"/>
</dbReference>
<evidence type="ECO:0000313" key="3">
    <source>
        <dbReference type="EMBL" id="KAL2322020.1"/>
    </source>
</evidence>